<sequence>MALQPSPRGFRTRHWRALYESPILSLASLRRSVADGSIFVAIDVEPWRGDSTKAAEIGITLLPTFDDKTSNSLPTTLEDISQAFKTETHWIRLLGRERGSSNQEKHRFGKEHHVDDTQVEQTVSGIIDTFLSERSTLLLQKDCSITPSVVLTGFSMVCELRILSSLYPKVLNRFTSWMDLQQLAEEAMSQDQDNIPIPGLGDTLHACGFGTDSRDSQKAAIKHNAATDSIRTVAVLVRLQQTEPKSLHIKRLPRKNFYTTKPKGLLISKTPGGRTWWSERPKPTELYPYTARIYHDQGLEGFSKQNFEDAFASYNPVALGIHRAKKYGWVCLSSLDALEQFIRDIQGSSSRGTGPWTAVSTHDPAVVPVQSMQELSARRKLEQLSMREEKQKERQLK</sequence>
<dbReference type="InterPro" id="IPR048519">
    <property type="entry name" value="Gfd2/YDR514C-like_C"/>
</dbReference>
<organism evidence="3 4">
    <name type="scientific">Stachybotrys elegans</name>
    <dbReference type="NCBI Taxonomy" id="80388"/>
    <lineage>
        <taxon>Eukaryota</taxon>
        <taxon>Fungi</taxon>
        <taxon>Dikarya</taxon>
        <taxon>Ascomycota</taxon>
        <taxon>Pezizomycotina</taxon>
        <taxon>Sordariomycetes</taxon>
        <taxon>Hypocreomycetidae</taxon>
        <taxon>Hypocreales</taxon>
        <taxon>Stachybotryaceae</taxon>
        <taxon>Stachybotrys</taxon>
    </lineage>
</organism>
<dbReference type="EMBL" id="JAGPNK010000004">
    <property type="protein sequence ID" value="KAH7323229.1"/>
    <property type="molecule type" value="Genomic_DNA"/>
</dbReference>
<feature type="domain" description="Gfd2/YDR514C-like C-terminal" evidence="2">
    <location>
        <begin position="38"/>
        <end position="238"/>
    </location>
</feature>
<dbReference type="Proteomes" id="UP000813444">
    <property type="component" value="Unassembled WGS sequence"/>
</dbReference>
<keyword evidence="4" id="KW-1185">Reference proteome</keyword>
<proteinExistence type="predicted"/>
<gene>
    <name evidence="3" type="ORF">B0I35DRAFT_343959</name>
</gene>
<name>A0A8K0SSM1_9HYPO</name>
<dbReference type="Pfam" id="PF21762">
    <property type="entry name" value="DEDDh_C"/>
    <property type="match status" value="1"/>
</dbReference>
<evidence type="ECO:0000259" key="2">
    <source>
        <dbReference type="Pfam" id="PF21762"/>
    </source>
</evidence>
<evidence type="ECO:0000313" key="3">
    <source>
        <dbReference type="EMBL" id="KAH7323229.1"/>
    </source>
</evidence>
<protein>
    <recommendedName>
        <fullName evidence="2">Gfd2/YDR514C-like C-terminal domain-containing protein</fullName>
    </recommendedName>
</protein>
<feature type="non-terminal residue" evidence="3">
    <location>
        <position position="397"/>
    </location>
</feature>
<accession>A0A8K0SSM1</accession>
<feature type="region of interest" description="Disordered" evidence="1">
    <location>
        <begin position="378"/>
        <end position="397"/>
    </location>
</feature>
<evidence type="ECO:0000256" key="1">
    <source>
        <dbReference type="SAM" id="MobiDB-lite"/>
    </source>
</evidence>
<dbReference type="AlphaFoldDB" id="A0A8K0SSM1"/>
<comment type="caution">
    <text evidence="3">The sequence shown here is derived from an EMBL/GenBank/DDBJ whole genome shotgun (WGS) entry which is preliminary data.</text>
</comment>
<dbReference type="OrthoDB" id="4669781at2759"/>
<evidence type="ECO:0000313" key="4">
    <source>
        <dbReference type="Proteomes" id="UP000813444"/>
    </source>
</evidence>
<reference evidence="3" key="1">
    <citation type="journal article" date="2021" name="Nat. Commun.">
        <title>Genetic determinants of endophytism in the Arabidopsis root mycobiome.</title>
        <authorList>
            <person name="Mesny F."/>
            <person name="Miyauchi S."/>
            <person name="Thiergart T."/>
            <person name="Pickel B."/>
            <person name="Atanasova L."/>
            <person name="Karlsson M."/>
            <person name="Huettel B."/>
            <person name="Barry K.W."/>
            <person name="Haridas S."/>
            <person name="Chen C."/>
            <person name="Bauer D."/>
            <person name="Andreopoulos W."/>
            <person name="Pangilinan J."/>
            <person name="LaButti K."/>
            <person name="Riley R."/>
            <person name="Lipzen A."/>
            <person name="Clum A."/>
            <person name="Drula E."/>
            <person name="Henrissat B."/>
            <person name="Kohler A."/>
            <person name="Grigoriev I.V."/>
            <person name="Martin F.M."/>
            <person name="Hacquard S."/>
        </authorList>
    </citation>
    <scope>NUCLEOTIDE SEQUENCE</scope>
    <source>
        <strain evidence="3">MPI-CAGE-CH-0235</strain>
    </source>
</reference>